<comment type="similarity">
    <text evidence="1">Belongs to the CutC family.</text>
</comment>
<evidence type="ECO:0000313" key="5">
    <source>
        <dbReference type="Proteomes" id="UP000789390"/>
    </source>
</evidence>
<proteinExistence type="inferred from homology"/>
<dbReference type="GO" id="GO:0005507">
    <property type="term" value="F:copper ion binding"/>
    <property type="evidence" value="ECO:0007669"/>
    <property type="project" value="TreeGrafter"/>
</dbReference>
<sequence length="895" mass="99545">MGTSTCILEVCVDSLESAKNAELGGASRLELCSSLSLGGLTCSIGFVKCVKNCVNLPVFAMIRPREGDFVYDQDELDVMERDIISMKEIQVDGFVFGALHPDGTVDREACLRLISSASPLPCTFHRAFDVSVDAFVAMEEIIELGFRRILTSGQRETAEKGLQLIGQLRERAGQRIVIMAGSGVTESNASSIVSASGVTEIHGSASRQCESHLNSIRMGSGPEVGRKRVTSSDIVRLIVQSISGHAPIACQTKTDSARVQYINAPYWLYASKLRPALETLLNPSVRIWLNGVIADRWATSNGFTKIISIDGKPFPLLLDGSSNNHGIGRKMAVTYRAIERYSARRASWLPSSSSADYDNKITRLKQANEIIWQAASFYFSRFQKSIVCQRSDLSLIAVVLRLWLTNLAFAAYVTLYSVPCHLFTGVLKWTVRWLLTTYYSYREPGIVFVTFDDDDCKQNQKFDSSSQCCWSFSVYLVDSGRSSPAQLRQSIVDNVKDQPALKLVRKAKAFRWIYLWKHPEYEKRTFNRMSSICQQLPPVWKHQLVTEDTVHEYASEVYRRSDGIETDAEQPPWRVYLIPLALSHDPDKVSFSVHSGSNSSSSNCCLLVRCHRLLCLPLDSLIREALNKPSIERDRPSIAIQERVASGAAAATTTAKSFDSPQRAIATGNGWIHVSWTRPIPSIGFIDRICFLTRTSARQVVLAAFAQSINQCCRQSASSAGRVLRVELTSAGSLPNGDYYTLPLGSSALDDGQLVLKTLRRQSENRKKKSYRIVSTDTLFPFRVGLNDPLLSVLSVKMEIVDGNRNLLAGSVLQWSSTPTPLIPIRLCLWTDDSNIRLGLIQHHQLLLPVRVDDIERRIHQLAAGLGVQNRRPLSRHSSPSSSPQRLSPPPTPRL</sequence>
<evidence type="ECO:0000313" key="4">
    <source>
        <dbReference type="EMBL" id="CAH0111922.1"/>
    </source>
</evidence>
<dbReference type="PANTHER" id="PTHR12598">
    <property type="entry name" value="COPPER HOMEOSTASIS PROTEIN CUTC"/>
    <property type="match status" value="1"/>
</dbReference>
<dbReference type="Gene3D" id="3.20.20.380">
    <property type="entry name" value="Copper homeostasis (CutC) domain"/>
    <property type="match status" value="1"/>
</dbReference>
<dbReference type="Proteomes" id="UP000789390">
    <property type="component" value="Unassembled WGS sequence"/>
</dbReference>
<evidence type="ECO:0000256" key="1">
    <source>
        <dbReference type="ARBA" id="ARBA00007768"/>
    </source>
</evidence>
<dbReference type="InterPro" id="IPR036822">
    <property type="entry name" value="CutC-like_dom_sf"/>
</dbReference>
<accession>A0A8J2WMK2</accession>
<comment type="caution">
    <text evidence="4">The sequence shown here is derived from an EMBL/GenBank/DDBJ whole genome shotgun (WGS) entry which is preliminary data.</text>
</comment>
<dbReference type="FunFam" id="3.20.20.380:FF:000001">
    <property type="entry name" value="Copper homeostasis protein CutC"/>
    <property type="match status" value="1"/>
</dbReference>
<organism evidence="4 5">
    <name type="scientific">Daphnia galeata</name>
    <dbReference type="NCBI Taxonomy" id="27404"/>
    <lineage>
        <taxon>Eukaryota</taxon>
        <taxon>Metazoa</taxon>
        <taxon>Ecdysozoa</taxon>
        <taxon>Arthropoda</taxon>
        <taxon>Crustacea</taxon>
        <taxon>Branchiopoda</taxon>
        <taxon>Diplostraca</taxon>
        <taxon>Cladocera</taxon>
        <taxon>Anomopoda</taxon>
        <taxon>Daphniidae</taxon>
        <taxon>Daphnia</taxon>
    </lineage>
</organism>
<evidence type="ECO:0000256" key="2">
    <source>
        <dbReference type="ARBA" id="ARBA00019014"/>
    </source>
</evidence>
<dbReference type="EMBL" id="CAKKLH010000319">
    <property type="protein sequence ID" value="CAH0111922.1"/>
    <property type="molecule type" value="Genomic_DNA"/>
</dbReference>
<dbReference type="AlphaFoldDB" id="A0A8J2WMK2"/>
<dbReference type="Pfam" id="PF03932">
    <property type="entry name" value="CutC"/>
    <property type="match status" value="1"/>
</dbReference>
<dbReference type="SUPFAM" id="SSF110395">
    <property type="entry name" value="CutC-like"/>
    <property type="match status" value="1"/>
</dbReference>
<feature type="region of interest" description="Disordered" evidence="3">
    <location>
        <begin position="870"/>
        <end position="895"/>
    </location>
</feature>
<protein>
    <recommendedName>
        <fullName evidence="2">Copper homeostasis protein cutC homolog</fullName>
    </recommendedName>
</protein>
<feature type="compositionally biased region" description="Low complexity" evidence="3">
    <location>
        <begin position="876"/>
        <end position="886"/>
    </location>
</feature>
<evidence type="ECO:0000256" key="3">
    <source>
        <dbReference type="SAM" id="MobiDB-lite"/>
    </source>
</evidence>
<dbReference type="OrthoDB" id="6351108at2759"/>
<dbReference type="HAMAP" id="MF_00795">
    <property type="entry name" value="CutC"/>
    <property type="match status" value="1"/>
</dbReference>
<keyword evidence="5" id="KW-1185">Reference proteome</keyword>
<name>A0A8J2WMK2_9CRUS</name>
<reference evidence="4" key="1">
    <citation type="submission" date="2021-11" db="EMBL/GenBank/DDBJ databases">
        <authorList>
            <person name="Schell T."/>
        </authorList>
    </citation>
    <scope>NUCLEOTIDE SEQUENCE</scope>
    <source>
        <strain evidence="4">M5</strain>
    </source>
</reference>
<gene>
    <name evidence="4" type="ORF">DGAL_LOCUS15579</name>
</gene>
<dbReference type="PANTHER" id="PTHR12598:SF0">
    <property type="entry name" value="COPPER HOMEOSTASIS PROTEIN CUTC HOMOLOG"/>
    <property type="match status" value="1"/>
</dbReference>
<dbReference type="InterPro" id="IPR005627">
    <property type="entry name" value="CutC-like"/>
</dbReference>